<name>A0A6C0BF96_9ZZZZ</name>
<reference evidence="2" key="1">
    <citation type="journal article" date="2020" name="Nature">
        <title>Giant virus diversity and host interactions through global metagenomics.</title>
        <authorList>
            <person name="Schulz F."/>
            <person name="Roux S."/>
            <person name="Paez-Espino D."/>
            <person name="Jungbluth S."/>
            <person name="Walsh D.A."/>
            <person name="Denef V.J."/>
            <person name="McMahon K.D."/>
            <person name="Konstantinidis K.T."/>
            <person name="Eloe-Fadrosh E.A."/>
            <person name="Kyrpides N.C."/>
            <person name="Woyke T."/>
        </authorList>
    </citation>
    <scope>NUCLEOTIDE SEQUENCE</scope>
    <source>
        <strain evidence="2">GVMAG-M-3300010354-11</strain>
    </source>
</reference>
<evidence type="ECO:0000313" key="2">
    <source>
        <dbReference type="EMBL" id="QHS90730.1"/>
    </source>
</evidence>
<sequence>MKYKIEDVMGDGSCFFRSLYVVLKHKKIASRFIKQFANDFKLKGGEEEFVETMRKLLVNLIIQKKDWDIVHNVYQNLKLLKRTDYITIIQTSFPTWFVSSFSYLPKTEWDFRKKFAQGVLVKSHWVSEIEVAIVAKMISELKYNLQIFNKLPRKDFVFEPRGLYLLNRNEVHYNAIIVDNTKEKKEKKCNEGQILNPKTRRCVSQTSCKGYEVYYNIMMSKP</sequence>
<accession>A0A6C0BF96</accession>
<dbReference type="Gene3D" id="3.90.70.80">
    <property type="match status" value="1"/>
</dbReference>
<feature type="domain" description="OTU" evidence="1">
    <location>
        <begin position="3"/>
        <end position="179"/>
    </location>
</feature>
<dbReference type="EMBL" id="MN739144">
    <property type="protein sequence ID" value="QHS90730.1"/>
    <property type="molecule type" value="Genomic_DNA"/>
</dbReference>
<protein>
    <recommendedName>
        <fullName evidence="1">OTU domain-containing protein</fullName>
    </recommendedName>
</protein>
<dbReference type="InterPro" id="IPR003323">
    <property type="entry name" value="OTU_dom"/>
</dbReference>
<evidence type="ECO:0000259" key="1">
    <source>
        <dbReference type="PROSITE" id="PS50802"/>
    </source>
</evidence>
<dbReference type="AlphaFoldDB" id="A0A6C0BF96"/>
<dbReference type="PROSITE" id="PS50802">
    <property type="entry name" value="OTU"/>
    <property type="match status" value="1"/>
</dbReference>
<organism evidence="2">
    <name type="scientific">viral metagenome</name>
    <dbReference type="NCBI Taxonomy" id="1070528"/>
    <lineage>
        <taxon>unclassified sequences</taxon>
        <taxon>metagenomes</taxon>
        <taxon>organismal metagenomes</taxon>
    </lineage>
</organism>
<proteinExistence type="predicted"/>